<accession>A0AAW2DJ89</accession>
<feature type="region of interest" description="Disordered" evidence="1">
    <location>
        <begin position="20"/>
        <end position="47"/>
    </location>
</feature>
<proteinExistence type="predicted"/>
<gene>
    <name evidence="2" type="ORF">SO802_004761</name>
</gene>
<comment type="caution">
    <text evidence="2">The sequence shown here is derived from an EMBL/GenBank/DDBJ whole genome shotgun (WGS) entry which is preliminary data.</text>
</comment>
<dbReference type="Proteomes" id="UP001459277">
    <property type="component" value="Unassembled WGS sequence"/>
</dbReference>
<protein>
    <submittedName>
        <fullName evidence="2">Uncharacterized protein</fullName>
    </submittedName>
</protein>
<sequence length="102" mass="11558">MQGMTQITLISLTAKYTENRKDKHRNNSYNMSEPPLPISLSTTRSESSDMAEIELRGGVLMHQSDFNSHLVLGLRRERGIEDFLVKLREITLGESSRSESSC</sequence>
<dbReference type="AlphaFoldDB" id="A0AAW2DJ89"/>
<reference evidence="2 3" key="1">
    <citation type="submission" date="2024-01" db="EMBL/GenBank/DDBJ databases">
        <title>A telomere-to-telomere, gap-free genome of sweet tea (Lithocarpus litseifolius).</title>
        <authorList>
            <person name="Zhou J."/>
        </authorList>
    </citation>
    <scope>NUCLEOTIDE SEQUENCE [LARGE SCALE GENOMIC DNA]</scope>
    <source>
        <strain evidence="2">Zhou-2022a</strain>
        <tissue evidence="2">Leaf</tissue>
    </source>
</reference>
<evidence type="ECO:0000313" key="2">
    <source>
        <dbReference type="EMBL" id="KAL0009653.1"/>
    </source>
</evidence>
<organism evidence="2 3">
    <name type="scientific">Lithocarpus litseifolius</name>
    <dbReference type="NCBI Taxonomy" id="425828"/>
    <lineage>
        <taxon>Eukaryota</taxon>
        <taxon>Viridiplantae</taxon>
        <taxon>Streptophyta</taxon>
        <taxon>Embryophyta</taxon>
        <taxon>Tracheophyta</taxon>
        <taxon>Spermatophyta</taxon>
        <taxon>Magnoliopsida</taxon>
        <taxon>eudicotyledons</taxon>
        <taxon>Gunneridae</taxon>
        <taxon>Pentapetalae</taxon>
        <taxon>rosids</taxon>
        <taxon>fabids</taxon>
        <taxon>Fagales</taxon>
        <taxon>Fagaceae</taxon>
        <taxon>Lithocarpus</taxon>
    </lineage>
</organism>
<evidence type="ECO:0000313" key="3">
    <source>
        <dbReference type="Proteomes" id="UP001459277"/>
    </source>
</evidence>
<dbReference type="EMBL" id="JAZDWU010000002">
    <property type="protein sequence ID" value="KAL0009653.1"/>
    <property type="molecule type" value="Genomic_DNA"/>
</dbReference>
<name>A0AAW2DJ89_9ROSI</name>
<keyword evidence="3" id="KW-1185">Reference proteome</keyword>
<evidence type="ECO:0000256" key="1">
    <source>
        <dbReference type="SAM" id="MobiDB-lite"/>
    </source>
</evidence>